<dbReference type="RefSeq" id="WP_322607157.1">
    <property type="nucleotide sequence ID" value="NZ_JARVCO010000002.1"/>
</dbReference>
<feature type="domain" description="Alpha-D-phosphohexomutase alpha/beta/alpha" evidence="8">
    <location>
        <begin position="166"/>
        <end position="271"/>
    </location>
</feature>
<evidence type="ECO:0000256" key="5">
    <source>
        <dbReference type="ARBA" id="ARBA00022842"/>
    </source>
</evidence>
<dbReference type="InterPro" id="IPR005844">
    <property type="entry name" value="A-D-PHexomutase_a/b/a-I"/>
</dbReference>
<evidence type="ECO:0000256" key="4">
    <source>
        <dbReference type="ARBA" id="ARBA00022723"/>
    </source>
</evidence>
<dbReference type="PRINTS" id="PR00509">
    <property type="entry name" value="PGMPMM"/>
</dbReference>
<evidence type="ECO:0000256" key="1">
    <source>
        <dbReference type="ARBA" id="ARBA00001946"/>
    </source>
</evidence>
<evidence type="ECO:0000256" key="6">
    <source>
        <dbReference type="ARBA" id="ARBA00023235"/>
    </source>
</evidence>
<keyword evidence="5" id="KW-0460">Magnesium</keyword>
<comment type="similarity">
    <text evidence="2">Belongs to the phosphohexose mutase family.</text>
</comment>
<accession>A0ABU5MTS0</accession>
<keyword evidence="11" id="KW-1185">Reference proteome</keyword>
<proteinExistence type="inferred from homology"/>
<organism evidence="10 11">
    <name type="scientific">Pontiella agarivorans</name>
    <dbReference type="NCBI Taxonomy" id="3038953"/>
    <lineage>
        <taxon>Bacteria</taxon>
        <taxon>Pseudomonadati</taxon>
        <taxon>Kiritimatiellota</taxon>
        <taxon>Kiritimatiellia</taxon>
        <taxon>Kiritimatiellales</taxon>
        <taxon>Pontiellaceae</taxon>
        <taxon>Pontiella</taxon>
    </lineage>
</organism>
<dbReference type="Pfam" id="PF02878">
    <property type="entry name" value="PGM_PMM_I"/>
    <property type="match status" value="1"/>
</dbReference>
<dbReference type="CDD" id="cd03089">
    <property type="entry name" value="PMM_PGM"/>
    <property type="match status" value="1"/>
</dbReference>
<dbReference type="PANTHER" id="PTHR42946">
    <property type="entry name" value="PHOSPHOHEXOSE MUTASE"/>
    <property type="match status" value="1"/>
</dbReference>
<reference evidence="10 11" key="1">
    <citation type="journal article" date="2024" name="Appl. Environ. Microbiol.">
        <title>Pontiella agarivorans sp. nov., a novel marine anaerobic bacterium capable of degrading macroalgal polysaccharides and fixing nitrogen.</title>
        <authorList>
            <person name="Liu N."/>
            <person name="Kivenson V."/>
            <person name="Peng X."/>
            <person name="Cui Z."/>
            <person name="Lankiewicz T.S."/>
            <person name="Gosselin K.M."/>
            <person name="English C.J."/>
            <person name="Blair E.M."/>
            <person name="O'Malley M.A."/>
            <person name="Valentine D.L."/>
        </authorList>
    </citation>
    <scope>NUCLEOTIDE SEQUENCE [LARGE SCALE GENOMIC DNA]</scope>
    <source>
        <strain evidence="10 11">NLcol2</strain>
    </source>
</reference>
<dbReference type="Pfam" id="PF02879">
    <property type="entry name" value="PGM_PMM_II"/>
    <property type="match status" value="1"/>
</dbReference>
<name>A0ABU5MTS0_9BACT</name>
<evidence type="ECO:0000259" key="9">
    <source>
        <dbReference type="Pfam" id="PF02880"/>
    </source>
</evidence>
<comment type="cofactor">
    <cofactor evidence="1">
        <name>Mg(2+)</name>
        <dbReference type="ChEBI" id="CHEBI:18420"/>
    </cofactor>
</comment>
<comment type="caution">
    <text evidence="10">The sequence shown here is derived from an EMBL/GenBank/DDBJ whole genome shotgun (WGS) entry which is preliminary data.</text>
</comment>
<dbReference type="PANTHER" id="PTHR42946:SF1">
    <property type="entry name" value="PHOSPHOGLUCOMUTASE (ALPHA-D-GLUCOSE-1,6-BISPHOSPHATE-DEPENDENT)"/>
    <property type="match status" value="1"/>
</dbReference>
<keyword evidence="3" id="KW-0597">Phosphoprotein</keyword>
<evidence type="ECO:0000256" key="3">
    <source>
        <dbReference type="ARBA" id="ARBA00022553"/>
    </source>
</evidence>
<dbReference type="Gene3D" id="3.40.120.10">
    <property type="entry name" value="Alpha-D-Glucose-1,6-Bisphosphate, subunit A, domain 3"/>
    <property type="match status" value="3"/>
</dbReference>
<dbReference type="InterPro" id="IPR005846">
    <property type="entry name" value="A-D-PHexomutase_a/b/a-III"/>
</dbReference>
<dbReference type="Pfam" id="PF02880">
    <property type="entry name" value="PGM_PMM_III"/>
    <property type="match status" value="1"/>
</dbReference>
<dbReference type="Gene3D" id="3.30.310.50">
    <property type="entry name" value="Alpha-D-phosphohexomutase, C-terminal domain"/>
    <property type="match status" value="1"/>
</dbReference>
<evidence type="ECO:0000313" key="11">
    <source>
        <dbReference type="Proteomes" id="UP001290861"/>
    </source>
</evidence>
<dbReference type="EMBL" id="JARVCO010000002">
    <property type="protein sequence ID" value="MDZ8117356.1"/>
    <property type="molecule type" value="Genomic_DNA"/>
</dbReference>
<evidence type="ECO:0000259" key="7">
    <source>
        <dbReference type="Pfam" id="PF02878"/>
    </source>
</evidence>
<gene>
    <name evidence="10" type="ORF">P9H32_01850</name>
</gene>
<evidence type="ECO:0008006" key="12">
    <source>
        <dbReference type="Google" id="ProtNLM"/>
    </source>
</evidence>
<evidence type="ECO:0000313" key="10">
    <source>
        <dbReference type="EMBL" id="MDZ8117356.1"/>
    </source>
</evidence>
<protein>
    <recommendedName>
        <fullName evidence="12">Phosphomannomutase/phosphoglucomutase</fullName>
    </recommendedName>
</protein>
<dbReference type="InterPro" id="IPR005845">
    <property type="entry name" value="A-D-PHexomutase_a/b/a-II"/>
</dbReference>
<dbReference type="InterPro" id="IPR016055">
    <property type="entry name" value="A-D-PHexomutase_a/b/a-I/II/III"/>
</dbReference>
<dbReference type="InterPro" id="IPR050060">
    <property type="entry name" value="Phosphoglucosamine_mutase"/>
</dbReference>
<sequence>MDTYYRLQNGSDVRGIALEGIEGEPVNLTPEIARTIGFAFAKWLEQKLDKTELKVAVGNDSRLSAEAIKTGTFQGLEKAGVTCFDSGLSSTPAMFMSTVFENHGYDGSIMLTASHLPFNRNGLKFFTREGGLGKEDIKAILTIATETGAFQPLENSHVRKIDLMGDYAAHLVNIIREGAGREKPLDGLNIVVDAGNGAGGYFVANVLQPLGADTTGSQFLDPDGSFPNHIPNPEDGEAMEAIISAVENNSADFGIIFDTDVDRAGAVDKNGKPINRNRFIALMATIVLEEYPGSTIVTDSVTSTGLKWWIEDNLGGVHHRFKRGYKNVINEAIRLNEAGTPSFLALETSGHGALKENYFLDDGAYQIAKILIKIAKLKAAGEGTVDELIAELPEPAEAIEFRPRITVDEFSAYADEVLEAFSAFVEEQEGWSLTPNNFEGVHVTTPNGWILVRKSLHDPQIPINIESDVVGGTKPLKAAVLECLSTFEGLQI</sequence>
<dbReference type="InterPro" id="IPR036900">
    <property type="entry name" value="A-D-PHexomutase_C_sf"/>
</dbReference>
<evidence type="ECO:0000259" key="8">
    <source>
        <dbReference type="Pfam" id="PF02879"/>
    </source>
</evidence>
<dbReference type="SUPFAM" id="SSF55957">
    <property type="entry name" value="Phosphoglucomutase, C-terminal domain"/>
    <property type="match status" value="1"/>
</dbReference>
<feature type="domain" description="Alpha-D-phosphohexomutase alpha/beta/alpha" evidence="9">
    <location>
        <begin position="276"/>
        <end position="393"/>
    </location>
</feature>
<dbReference type="InterPro" id="IPR005841">
    <property type="entry name" value="Alpha-D-phosphohexomutase_SF"/>
</dbReference>
<dbReference type="SUPFAM" id="SSF53738">
    <property type="entry name" value="Phosphoglucomutase, first 3 domains"/>
    <property type="match status" value="3"/>
</dbReference>
<keyword evidence="4" id="KW-0479">Metal-binding</keyword>
<keyword evidence="6" id="KW-0413">Isomerase</keyword>
<evidence type="ECO:0000256" key="2">
    <source>
        <dbReference type="ARBA" id="ARBA00010231"/>
    </source>
</evidence>
<feature type="domain" description="Alpha-D-phosphohexomutase alpha/beta/alpha" evidence="7">
    <location>
        <begin position="9"/>
        <end position="146"/>
    </location>
</feature>
<dbReference type="Proteomes" id="UP001290861">
    <property type="component" value="Unassembled WGS sequence"/>
</dbReference>